<sequence>MEQAYESLLELTESPTFDIFQCLYQLKIHIDNIGVHHYLVKKLYNFSYLEVEFHIPQLIQLLVSFETESMALNDFLLDYSRKYPHFCLITFWNLQAYVFELKNDPESYSFHIVRSFINELQNVMFNQEALHDSPAAQKKHSEFRENLQPTIAMCGAVLASIAVPQINTYSRPIIESQGRQQKSLLFKLANFHKSLTKNLTLKNRGRATSNSENVKTDNVHRSLSNPGTTKTHDESVKGGLDDISKTPHKVPTSATLSSLDTLEDRHYNSDYSLERDIKINTRIISKKSFIKRAKELEQLGLESESLVDVNADIYTRPPLKENKIAFHSMPDLRSNNREGSLDEMPITPVISDSSSTSLASLDLQDHKYVNNHRILPMHQDQKIKYLQVNYFKKETEFMMGLQNISMRLSQVPKEARLTSLRAELSIINNTIFPSEIDIPQLLPISSKQNKKFHRIIKLNVNEACVLNSAERVPFLLLIEYLSEEMDFDPLSEHNKNIILSKSTHDSVYASGRRSKTSTTDFARSSIDSPRQNESTEANTSFDEADLGDMSVVALSNEKSFITNHLNSRQANDMSTHRVDISLPAPQKPNPERRQTPDLISPSSPGTPTLDTKDLSTQMRIAAVMLQQLEKSGQTNTEQTAAIRARIIDSMKALQDKFENIDYKQIQAMQSVHVGKNSTDAGERKLENDFKLSEDWATKKNRIRQASAYGHLKNWDLCSVIAKNGDDLPQEAFACQLISMISSIWKTNNVGVWTKNMKIIVTSANTGLVETINNAMSIHSIKKTLTDLTLKSGENPKGKVASLKDYFNKVYGEEDSYKYKKAQSNFARSLAAYSIICYLLQIKDRHNGNIMLDNEGHIIHIDFGFLLSNSPGSVGFEAAPFKLIFEYVEVLGGLDGAQYLKFKELCKESFKALRKNCDHLINIVDLMQKDSSLPCFKNGSQTSVLLKQRLQLDLTDEECDAFVETGLIGKSIGSVYTRLYDQFQLLTQGIYS</sequence>
<feature type="region of interest" description="Disordered" evidence="10">
    <location>
        <begin position="508"/>
        <end position="543"/>
    </location>
</feature>
<gene>
    <name evidence="13" type="ORF">AC631_03993</name>
</gene>
<keyword evidence="7" id="KW-0547">Nucleotide-binding</keyword>
<dbReference type="PANTHER" id="PTHR10048:SF22">
    <property type="entry name" value="PHOSPHATIDYLINOSITOL 4-KINASE BETA"/>
    <property type="match status" value="1"/>
</dbReference>
<dbReference type="InterPro" id="IPR016024">
    <property type="entry name" value="ARM-type_fold"/>
</dbReference>
<evidence type="ECO:0000256" key="9">
    <source>
        <dbReference type="ARBA" id="ARBA00053476"/>
    </source>
</evidence>
<dbReference type="GO" id="GO:0044011">
    <property type="term" value="P:single-species biofilm formation on inanimate substrate"/>
    <property type="evidence" value="ECO:0007669"/>
    <property type="project" value="UniProtKB-ARBA"/>
</dbReference>
<evidence type="ECO:0000256" key="7">
    <source>
        <dbReference type="ARBA" id="ARBA00022840"/>
    </source>
</evidence>
<dbReference type="GO" id="GO:0046854">
    <property type="term" value="P:phosphatidylinositol phosphate biosynthetic process"/>
    <property type="evidence" value="ECO:0007669"/>
    <property type="project" value="InterPro"/>
</dbReference>
<dbReference type="GO" id="GO:0005737">
    <property type="term" value="C:cytoplasm"/>
    <property type="evidence" value="ECO:0007669"/>
    <property type="project" value="TreeGrafter"/>
</dbReference>
<accession>A0A0V1PVL4</accession>
<dbReference type="EC" id="2.7.1.67" evidence="4"/>
<evidence type="ECO:0000313" key="14">
    <source>
        <dbReference type="Proteomes" id="UP000054251"/>
    </source>
</evidence>
<comment type="similarity">
    <text evidence="3">Belongs to the PI3/PI4-kinase family. Type III PI4K subfamily.</text>
</comment>
<organism evidence="13 14">
    <name type="scientific">Debaryomyces fabryi</name>
    <dbReference type="NCBI Taxonomy" id="58627"/>
    <lineage>
        <taxon>Eukaryota</taxon>
        <taxon>Fungi</taxon>
        <taxon>Dikarya</taxon>
        <taxon>Ascomycota</taxon>
        <taxon>Saccharomycotina</taxon>
        <taxon>Pichiomycetes</taxon>
        <taxon>Debaryomycetaceae</taxon>
        <taxon>Debaryomyces</taxon>
    </lineage>
</organism>
<dbReference type="InterPro" id="IPR049160">
    <property type="entry name" value="PI4KB-PIK1_PIK"/>
</dbReference>
<dbReference type="SMART" id="SM00146">
    <property type="entry name" value="PI3Kc"/>
    <property type="match status" value="1"/>
</dbReference>
<evidence type="ECO:0000256" key="6">
    <source>
        <dbReference type="ARBA" id="ARBA00022777"/>
    </source>
</evidence>
<dbReference type="InterPro" id="IPR001263">
    <property type="entry name" value="PI3K_accessory_dom"/>
</dbReference>
<keyword evidence="8" id="KW-0539">Nucleus</keyword>
<keyword evidence="14" id="KW-1185">Reference proteome</keyword>
<dbReference type="InterPro" id="IPR015433">
    <property type="entry name" value="PI3/4_kinase"/>
</dbReference>
<keyword evidence="5" id="KW-0808">Transferase</keyword>
<feature type="region of interest" description="Disordered" evidence="10">
    <location>
        <begin position="202"/>
        <end position="254"/>
    </location>
</feature>
<dbReference type="EMBL" id="LMYN01000096">
    <property type="protein sequence ID" value="KSA00246.1"/>
    <property type="molecule type" value="Genomic_DNA"/>
</dbReference>
<dbReference type="GO" id="GO:0044182">
    <property type="term" value="P:filamentous growth of a population of unicellular organisms"/>
    <property type="evidence" value="ECO:0007669"/>
    <property type="project" value="UniProtKB-ARBA"/>
</dbReference>
<evidence type="ECO:0000256" key="2">
    <source>
        <dbReference type="ARBA" id="ARBA00004123"/>
    </source>
</evidence>
<comment type="caution">
    <text evidence="13">The sequence shown here is derived from an EMBL/GenBank/DDBJ whole genome shotgun (WGS) entry which is preliminary data.</text>
</comment>
<evidence type="ECO:0000259" key="11">
    <source>
        <dbReference type="PROSITE" id="PS50290"/>
    </source>
</evidence>
<comment type="subcellular location">
    <subcellularLocation>
        <location evidence="2">Nucleus</location>
    </subcellularLocation>
</comment>
<dbReference type="Pfam" id="PF00454">
    <property type="entry name" value="PI3_PI4_kinase"/>
    <property type="match status" value="1"/>
</dbReference>
<dbReference type="FunFam" id="3.30.1010.10:FF:000021">
    <property type="entry name" value="Phosphatidylinositol 4-kinase"/>
    <property type="match status" value="1"/>
</dbReference>
<feature type="domain" description="PI3K/PI4K catalytic" evidence="11">
    <location>
        <begin position="693"/>
        <end position="974"/>
    </location>
</feature>
<dbReference type="FunFam" id="1.10.1070.11:FF:000016">
    <property type="entry name" value="PIK1p Phosphatidylinositol 4-kinase"/>
    <property type="match status" value="1"/>
</dbReference>
<evidence type="ECO:0000256" key="1">
    <source>
        <dbReference type="ARBA" id="ARBA00001686"/>
    </source>
</evidence>
<dbReference type="GO" id="GO:0005634">
    <property type="term" value="C:nucleus"/>
    <property type="evidence" value="ECO:0007669"/>
    <property type="project" value="UniProtKB-SubCell"/>
</dbReference>
<dbReference type="Pfam" id="PF21245">
    <property type="entry name" value="PI4KB-PIK1_PIK"/>
    <property type="match status" value="1"/>
</dbReference>
<dbReference type="PROSITE" id="PS50290">
    <property type="entry name" value="PI3_4_KINASE_3"/>
    <property type="match status" value="1"/>
</dbReference>
<proteinExistence type="inferred from homology"/>
<dbReference type="InterPro" id="IPR018936">
    <property type="entry name" value="PI3/4_kinase_CS"/>
</dbReference>
<keyword evidence="7" id="KW-0067">ATP-binding</keyword>
<dbReference type="GeneID" id="26841002"/>
<evidence type="ECO:0000313" key="13">
    <source>
        <dbReference type="EMBL" id="KSA00246.1"/>
    </source>
</evidence>
<dbReference type="InterPro" id="IPR042236">
    <property type="entry name" value="PI3K_accessory_sf"/>
</dbReference>
<dbReference type="GO" id="GO:0016020">
    <property type="term" value="C:membrane"/>
    <property type="evidence" value="ECO:0007669"/>
    <property type="project" value="TreeGrafter"/>
</dbReference>
<dbReference type="GO" id="GO:0048015">
    <property type="term" value="P:phosphatidylinositol-mediated signaling"/>
    <property type="evidence" value="ECO:0007669"/>
    <property type="project" value="TreeGrafter"/>
</dbReference>
<evidence type="ECO:0000259" key="12">
    <source>
        <dbReference type="PROSITE" id="PS51545"/>
    </source>
</evidence>
<feature type="compositionally biased region" description="Basic and acidic residues" evidence="10">
    <location>
        <begin position="230"/>
        <end position="245"/>
    </location>
</feature>
<dbReference type="InterPro" id="IPR021601">
    <property type="entry name" value="Phosphatidylino_kinase_fungi"/>
</dbReference>
<dbReference type="Gene3D" id="6.10.140.1260">
    <property type="match status" value="1"/>
</dbReference>
<dbReference type="Gene3D" id="1.10.1070.11">
    <property type="entry name" value="Phosphatidylinositol 3-/4-kinase, catalytic domain"/>
    <property type="match status" value="1"/>
</dbReference>
<dbReference type="RefSeq" id="XP_015466348.1">
    <property type="nucleotide sequence ID" value="XM_015612822.1"/>
</dbReference>
<dbReference type="PANTHER" id="PTHR10048">
    <property type="entry name" value="PHOSPHATIDYLINOSITOL KINASE"/>
    <property type="match status" value="1"/>
</dbReference>
<protein>
    <recommendedName>
        <fullName evidence="4">1-phosphatidylinositol 4-kinase</fullName>
        <ecNumber evidence="4">2.7.1.67</ecNumber>
    </recommendedName>
</protein>
<dbReference type="InterPro" id="IPR036940">
    <property type="entry name" value="PI3/4_kinase_cat_sf"/>
</dbReference>
<dbReference type="InterPro" id="IPR011009">
    <property type="entry name" value="Kinase-like_dom_sf"/>
</dbReference>
<evidence type="ECO:0000256" key="10">
    <source>
        <dbReference type="SAM" id="MobiDB-lite"/>
    </source>
</evidence>
<dbReference type="InterPro" id="IPR000403">
    <property type="entry name" value="PI3/4_kinase_cat_dom"/>
</dbReference>
<evidence type="ECO:0000256" key="4">
    <source>
        <dbReference type="ARBA" id="ARBA00012169"/>
    </source>
</evidence>
<dbReference type="GO" id="GO:0004430">
    <property type="term" value="F:1-phosphatidylinositol 4-kinase activity"/>
    <property type="evidence" value="ECO:0007669"/>
    <property type="project" value="UniProtKB-EC"/>
</dbReference>
<keyword evidence="6" id="KW-0418">Kinase</keyword>
<evidence type="ECO:0000256" key="3">
    <source>
        <dbReference type="ARBA" id="ARBA00006209"/>
    </source>
</evidence>
<dbReference type="InterPro" id="IPR057754">
    <property type="entry name" value="PI4-kinase_beta/PIK1_cat"/>
</dbReference>
<feature type="compositionally biased region" description="Polar residues" evidence="10">
    <location>
        <begin position="202"/>
        <end position="213"/>
    </location>
</feature>
<comment type="function">
    <text evidence="9">Acts on phosphatidylinositol (PI) in the first committed step in the production of the second messenger inositol 1,4,5,-trisphosphate.</text>
</comment>
<dbReference type="Pfam" id="PF11522">
    <property type="entry name" value="Pik1"/>
    <property type="match status" value="1"/>
</dbReference>
<evidence type="ECO:0000256" key="8">
    <source>
        <dbReference type="ARBA" id="ARBA00023242"/>
    </source>
</evidence>
<dbReference type="PROSITE" id="PS51545">
    <property type="entry name" value="PIK_HELICAL"/>
    <property type="match status" value="1"/>
</dbReference>
<dbReference type="Proteomes" id="UP000054251">
    <property type="component" value="Unassembled WGS sequence"/>
</dbReference>
<dbReference type="GO" id="GO:0043001">
    <property type="term" value="P:Golgi to plasma membrane protein transport"/>
    <property type="evidence" value="ECO:0007669"/>
    <property type="project" value="UniProtKB-ARBA"/>
</dbReference>
<feature type="compositionally biased region" description="Polar residues" evidence="10">
    <location>
        <begin position="516"/>
        <end position="541"/>
    </location>
</feature>
<dbReference type="CDD" id="cd05168">
    <property type="entry name" value="PI4Kc_III_beta"/>
    <property type="match status" value="1"/>
</dbReference>
<evidence type="ECO:0000256" key="5">
    <source>
        <dbReference type="ARBA" id="ARBA00022679"/>
    </source>
</evidence>
<dbReference type="SUPFAM" id="SSF56112">
    <property type="entry name" value="Protein kinase-like (PK-like)"/>
    <property type="match status" value="1"/>
</dbReference>
<dbReference type="PROSITE" id="PS00916">
    <property type="entry name" value="PI3_4_KINASE_2"/>
    <property type="match status" value="1"/>
</dbReference>
<reference evidence="13 14" key="1">
    <citation type="submission" date="2015-11" db="EMBL/GenBank/DDBJ databases">
        <title>The genome of Debaryomyces fabryi.</title>
        <authorList>
            <person name="Tafer H."/>
            <person name="Lopandic K."/>
        </authorList>
    </citation>
    <scope>NUCLEOTIDE SEQUENCE [LARGE SCALE GENOMIC DNA]</scope>
    <source>
        <strain evidence="13 14">CBS 789</strain>
    </source>
</reference>
<feature type="region of interest" description="Disordered" evidence="10">
    <location>
        <begin position="567"/>
        <end position="611"/>
    </location>
</feature>
<dbReference type="AlphaFoldDB" id="A0A0V1PVL4"/>
<dbReference type="GO" id="GO:0005524">
    <property type="term" value="F:ATP binding"/>
    <property type="evidence" value="ECO:0007669"/>
    <property type="project" value="UniProtKB-KW"/>
</dbReference>
<comment type="catalytic activity">
    <reaction evidence="1">
        <text>a 1,2-diacyl-sn-glycero-3-phospho-(1D-myo-inositol) + ATP = a 1,2-diacyl-sn-glycero-3-phospho-(1D-myo-inositol 4-phosphate) + ADP + H(+)</text>
        <dbReference type="Rhea" id="RHEA:19877"/>
        <dbReference type="ChEBI" id="CHEBI:15378"/>
        <dbReference type="ChEBI" id="CHEBI:30616"/>
        <dbReference type="ChEBI" id="CHEBI:57880"/>
        <dbReference type="ChEBI" id="CHEBI:58178"/>
        <dbReference type="ChEBI" id="CHEBI:456216"/>
        <dbReference type="EC" id="2.7.1.67"/>
    </reaction>
</comment>
<name>A0A0V1PVL4_9ASCO</name>
<feature type="compositionally biased region" description="Polar residues" evidence="10">
    <location>
        <begin position="600"/>
        <end position="611"/>
    </location>
</feature>
<dbReference type="Gene3D" id="3.30.1010.10">
    <property type="entry name" value="Phosphatidylinositol 3-kinase Catalytic Subunit, Chain A, domain 4"/>
    <property type="match status" value="1"/>
</dbReference>
<dbReference type="Gene3D" id="1.25.40.70">
    <property type="entry name" value="Phosphatidylinositol 3-kinase, accessory domain (PIK)"/>
    <property type="match status" value="1"/>
</dbReference>
<dbReference type="SUPFAM" id="SSF48371">
    <property type="entry name" value="ARM repeat"/>
    <property type="match status" value="1"/>
</dbReference>
<dbReference type="OrthoDB" id="10264149at2759"/>
<feature type="domain" description="PIK helical" evidence="12">
    <location>
        <begin position="1"/>
        <end position="119"/>
    </location>
</feature>